<evidence type="ECO:0000313" key="4">
    <source>
        <dbReference type="EMBL" id="KAG2487424.1"/>
    </source>
</evidence>
<feature type="transmembrane region" description="Helical" evidence="2">
    <location>
        <begin position="169"/>
        <end position="188"/>
    </location>
</feature>
<keyword evidence="3" id="KW-0732">Signal</keyword>
<protein>
    <recommendedName>
        <fullName evidence="6">Thioredoxin domain-containing protein</fullName>
    </recommendedName>
</protein>
<evidence type="ECO:0008006" key="6">
    <source>
        <dbReference type="Google" id="ProtNLM"/>
    </source>
</evidence>
<keyword evidence="2" id="KW-1133">Transmembrane helix</keyword>
<feature type="compositionally biased region" description="Basic and acidic residues" evidence="1">
    <location>
        <begin position="252"/>
        <end position="275"/>
    </location>
</feature>
<dbReference type="AlphaFoldDB" id="A0A835XPP2"/>
<feature type="signal peptide" evidence="3">
    <location>
        <begin position="1"/>
        <end position="19"/>
    </location>
</feature>
<keyword evidence="2" id="KW-0812">Transmembrane</keyword>
<evidence type="ECO:0000256" key="3">
    <source>
        <dbReference type="SAM" id="SignalP"/>
    </source>
</evidence>
<dbReference type="PANTHER" id="PTHR19991">
    <property type="entry name" value="L 2 01289"/>
    <property type="match status" value="1"/>
</dbReference>
<feature type="compositionally biased region" description="Basic and acidic residues" evidence="1">
    <location>
        <begin position="232"/>
        <end position="244"/>
    </location>
</feature>
<gene>
    <name evidence="4" type="ORF">HYH03_013991</name>
</gene>
<dbReference type="OrthoDB" id="72053at2759"/>
<keyword evidence="2" id="KW-0472">Membrane</keyword>
<dbReference type="EMBL" id="JAEHOE010000097">
    <property type="protein sequence ID" value="KAG2487424.1"/>
    <property type="molecule type" value="Genomic_DNA"/>
</dbReference>
<proteinExistence type="predicted"/>
<organism evidence="4 5">
    <name type="scientific">Edaphochlamys debaryana</name>
    <dbReference type="NCBI Taxonomy" id="47281"/>
    <lineage>
        <taxon>Eukaryota</taxon>
        <taxon>Viridiplantae</taxon>
        <taxon>Chlorophyta</taxon>
        <taxon>core chlorophytes</taxon>
        <taxon>Chlorophyceae</taxon>
        <taxon>CS clade</taxon>
        <taxon>Chlamydomonadales</taxon>
        <taxon>Chlamydomonadales incertae sedis</taxon>
        <taxon>Edaphochlamys</taxon>
    </lineage>
</organism>
<dbReference type="Proteomes" id="UP000612055">
    <property type="component" value="Unassembled WGS sequence"/>
</dbReference>
<feature type="chain" id="PRO_5032702537" description="Thioredoxin domain-containing protein" evidence="3">
    <location>
        <begin position="20"/>
        <end position="281"/>
    </location>
</feature>
<evidence type="ECO:0000256" key="1">
    <source>
        <dbReference type="SAM" id="MobiDB-lite"/>
    </source>
</evidence>
<reference evidence="4" key="1">
    <citation type="journal article" date="2020" name="bioRxiv">
        <title>Comparative genomics of Chlamydomonas.</title>
        <authorList>
            <person name="Craig R.J."/>
            <person name="Hasan A.R."/>
            <person name="Ness R.W."/>
            <person name="Keightley P.D."/>
        </authorList>
    </citation>
    <scope>NUCLEOTIDE SEQUENCE</scope>
    <source>
        <strain evidence="4">CCAP 11/70</strain>
    </source>
</reference>
<feature type="region of interest" description="Disordered" evidence="1">
    <location>
        <begin position="193"/>
        <end position="281"/>
    </location>
</feature>
<keyword evidence="5" id="KW-1185">Reference proteome</keyword>
<dbReference type="PANTHER" id="PTHR19991:SF2">
    <property type="entry name" value="GH08893P"/>
    <property type="match status" value="1"/>
</dbReference>
<evidence type="ECO:0000313" key="5">
    <source>
        <dbReference type="Proteomes" id="UP000612055"/>
    </source>
</evidence>
<dbReference type="InterPro" id="IPR036249">
    <property type="entry name" value="Thioredoxin-like_sf"/>
</dbReference>
<name>A0A835XPP2_9CHLO</name>
<accession>A0A835XPP2</accession>
<dbReference type="Gene3D" id="3.40.30.10">
    <property type="entry name" value="Glutaredoxin"/>
    <property type="match status" value="1"/>
</dbReference>
<dbReference type="SUPFAM" id="SSF52833">
    <property type="entry name" value="Thioredoxin-like"/>
    <property type="match status" value="1"/>
</dbReference>
<sequence>MRALLGTLAVLLFTAAVAASSYPTEVVHLNDQTFEYHTQASTGQTTGVWAVLFYDSAAKSSERALLAMEALAQDEEKEHIVAKVDVAANIKLARRFGDLIFPPCVLLFRDRQMYMFDQPFAAADIGQTLKEWVEHGFSQTAPLDVPERKERTINMDAFNQPSAVDMKTVIFGIILIVGGLLFQTWAILNKDKFKPEPTKGGGAKAEGSADGGEGEGKKEEAGAKAIAAAAAKEAEKVEGPKGEKGSGSGAGKEGKAKAKAADKAGGKASGDEAKGKGGKVK</sequence>
<comment type="caution">
    <text evidence="4">The sequence shown here is derived from an EMBL/GenBank/DDBJ whole genome shotgun (WGS) entry which is preliminary data.</text>
</comment>
<evidence type="ECO:0000256" key="2">
    <source>
        <dbReference type="SAM" id="Phobius"/>
    </source>
</evidence>